<dbReference type="RefSeq" id="WP_284322653.1">
    <property type="nucleotide sequence ID" value="NZ_BSOB01000051.1"/>
</dbReference>
<comment type="caution">
    <text evidence="2">The sequence shown here is derived from an EMBL/GenBank/DDBJ whole genome shotgun (WGS) entry which is preliminary data.</text>
</comment>
<dbReference type="InterPro" id="IPR013783">
    <property type="entry name" value="Ig-like_fold"/>
</dbReference>
<keyword evidence="3" id="KW-1185">Reference proteome</keyword>
<gene>
    <name evidence="2" type="ORF">GCM10007901_39170</name>
</gene>
<evidence type="ECO:0000256" key="1">
    <source>
        <dbReference type="SAM" id="SignalP"/>
    </source>
</evidence>
<evidence type="ECO:0000313" key="2">
    <source>
        <dbReference type="EMBL" id="GLQ94964.1"/>
    </source>
</evidence>
<dbReference type="Proteomes" id="UP001156670">
    <property type="component" value="Unassembled WGS sequence"/>
</dbReference>
<dbReference type="SUPFAM" id="SSF117281">
    <property type="entry name" value="Kelch motif"/>
    <property type="match status" value="1"/>
</dbReference>
<protein>
    <recommendedName>
        <fullName evidence="4">Choice-of-anchor D domain-containing protein</fullName>
    </recommendedName>
</protein>
<dbReference type="Gene3D" id="2.130.10.80">
    <property type="entry name" value="Galactose oxidase/kelch, beta-propeller"/>
    <property type="match status" value="1"/>
</dbReference>
<reference evidence="3" key="1">
    <citation type="journal article" date="2019" name="Int. J. Syst. Evol. Microbiol.">
        <title>The Global Catalogue of Microorganisms (GCM) 10K type strain sequencing project: providing services to taxonomists for standard genome sequencing and annotation.</title>
        <authorList>
            <consortium name="The Broad Institute Genomics Platform"/>
            <consortium name="The Broad Institute Genome Sequencing Center for Infectious Disease"/>
            <person name="Wu L."/>
            <person name="Ma J."/>
        </authorList>
    </citation>
    <scope>NUCLEOTIDE SEQUENCE [LARGE SCALE GENOMIC DNA]</scope>
    <source>
        <strain evidence="3">NBRC 111980</strain>
    </source>
</reference>
<dbReference type="NCBIfam" id="NF012200">
    <property type="entry name" value="choice_anch_D"/>
    <property type="match status" value="1"/>
</dbReference>
<dbReference type="EMBL" id="BSOB01000051">
    <property type="protein sequence ID" value="GLQ94964.1"/>
    <property type="molecule type" value="Genomic_DNA"/>
</dbReference>
<dbReference type="Gene3D" id="2.60.40.10">
    <property type="entry name" value="Immunoglobulins"/>
    <property type="match status" value="1"/>
</dbReference>
<accession>A0ABQ5XTA6</accession>
<dbReference type="Pfam" id="PF07610">
    <property type="entry name" value="DUF1573"/>
    <property type="match status" value="1"/>
</dbReference>
<evidence type="ECO:0008006" key="4">
    <source>
        <dbReference type="Google" id="ProtNLM"/>
    </source>
</evidence>
<name>A0ABQ5XTA6_9GAMM</name>
<dbReference type="InterPro" id="IPR037293">
    <property type="entry name" value="Gal_Oxidase_central_sf"/>
</dbReference>
<dbReference type="InterPro" id="IPR011467">
    <property type="entry name" value="DUF1573"/>
</dbReference>
<organism evidence="2 3">
    <name type="scientific">Dyella acidisoli</name>
    <dbReference type="NCBI Taxonomy" id="1867834"/>
    <lineage>
        <taxon>Bacteria</taxon>
        <taxon>Pseudomonadati</taxon>
        <taxon>Pseudomonadota</taxon>
        <taxon>Gammaproteobacteria</taxon>
        <taxon>Lysobacterales</taxon>
        <taxon>Rhodanobacteraceae</taxon>
        <taxon>Dyella</taxon>
    </lineage>
</organism>
<feature type="chain" id="PRO_5046497285" description="Choice-of-anchor D domain-containing protein" evidence="1">
    <location>
        <begin position="23"/>
        <end position="702"/>
    </location>
</feature>
<dbReference type="InterPro" id="IPR015915">
    <property type="entry name" value="Kelch-typ_b-propeller"/>
</dbReference>
<feature type="signal peptide" evidence="1">
    <location>
        <begin position="1"/>
        <end position="22"/>
    </location>
</feature>
<keyword evidence="1" id="KW-0732">Signal</keyword>
<sequence>MKISRCTPWFALLALCANVSVAQTWTPLTNAPPIDIGYIALATDGTVLAHARTYSAADSQWYKLTPDINGSYVNGTWTQIASMPSGYAPIDFAGGVLADGKLLVEGGEYNNAQDVESNLGAIYDPVANTWTSVSPPSGWSQIGDASGVILGNGTFMMGQQGLYSSALFNESTLSWSLTGANKPDYNIEENWILLPNSKVLNVETYAYSNYNATGTGSEVYDPATGLWSDAGSTLVQLWDSAANCGGENSATYEIGPMVLRPDGTVFATGANSCGAGHTAIYDTATSTWRAGPDFPNGLDIADGPAAVEPNGNVLMMASPGAYQTPSTFLEWDGSNLSIVPTPSTASGDSSWYGAMLVLPNGQILFSDLSQNLQVWTPAGTYQPAWQPTVSTVSTALAPGSTYPISGTQFNGLSQGAAYGDDQQMASNYPLVRIVNNATGHVFYARTHGHSSMGVATGGAIVSTNFDVPTNIETGASELYVVANGIPSNPVAVTVGGSSGGGSTATLSPPAINFGDVAANGYSNWQALTLTNNGTSAVSISSVTVDGDGFSDTSYCSGSLAAGSQCVIYVLFHPTANGTFNGTVTISDNASNGPQVATLSGTSGSSGGGGNINFSGNVASQGGYAYTPNFTSATGTVSATLNVPSGTSWRFVADNATTNQAVAEQDGAGPLTITFNAASGDNYNFFVQASSGSGAWSVAGSHP</sequence>
<proteinExistence type="predicted"/>
<evidence type="ECO:0000313" key="3">
    <source>
        <dbReference type="Proteomes" id="UP001156670"/>
    </source>
</evidence>